<dbReference type="PANTHER" id="PTHR36922">
    <property type="entry name" value="BLL2446 PROTEIN"/>
    <property type="match status" value="1"/>
</dbReference>
<evidence type="ECO:0000256" key="1">
    <source>
        <dbReference type="SAM" id="Coils"/>
    </source>
</evidence>
<sequence length="167" mass="18479">MSITLYQVSIPMLIHGLNTLSSLLEKAEQHAQAQQIDHQQLLSARLYEDMLPLIGQIQRASDTAKASASRLSGVAAPAFADEEASFDDLQARINKTIVFLEAIPADAINGQEERPVTMKLRGEECTMTAQQYLTDFGLPNFLFHVTTAYAILRNQGVKLGKMDFLNL</sequence>
<dbReference type="AlphaFoldDB" id="A0A6M3ZNB6"/>
<accession>A0A6M3ZNB6</accession>
<keyword evidence="1" id="KW-0175">Coiled coil</keyword>
<dbReference type="Gene3D" id="1.20.120.450">
    <property type="entry name" value="dinb family like domain"/>
    <property type="match status" value="1"/>
</dbReference>
<organism evidence="2 3">
    <name type="scientific">Herbaspirillum rubrisubalbicans Os34</name>
    <dbReference type="NCBI Taxonomy" id="1235827"/>
    <lineage>
        <taxon>Bacteria</taxon>
        <taxon>Pseudomonadati</taxon>
        <taxon>Pseudomonadota</taxon>
        <taxon>Betaproteobacteria</taxon>
        <taxon>Burkholderiales</taxon>
        <taxon>Oxalobacteraceae</taxon>
        <taxon>Herbaspirillum</taxon>
    </lineage>
</organism>
<dbReference type="Proteomes" id="UP000501648">
    <property type="component" value="Chromosome"/>
</dbReference>
<dbReference type="Pfam" id="PF09351">
    <property type="entry name" value="DUF1993"/>
    <property type="match status" value="1"/>
</dbReference>
<protein>
    <submittedName>
        <fullName evidence="2">DUF1993 domain-containing protein</fullName>
    </submittedName>
</protein>
<proteinExistence type="predicted"/>
<dbReference type="InterPro" id="IPR034660">
    <property type="entry name" value="DinB/YfiT-like"/>
</dbReference>
<name>A0A6M3ZNB6_9BURK</name>
<dbReference type="EMBL" id="CP008956">
    <property type="protein sequence ID" value="QJP98981.1"/>
    <property type="molecule type" value="Genomic_DNA"/>
</dbReference>
<dbReference type="InterPro" id="IPR018531">
    <property type="entry name" value="DUF1993"/>
</dbReference>
<dbReference type="SUPFAM" id="SSF109854">
    <property type="entry name" value="DinB/YfiT-like putative metalloenzymes"/>
    <property type="match status" value="1"/>
</dbReference>
<evidence type="ECO:0000313" key="2">
    <source>
        <dbReference type="EMBL" id="QJP98981.1"/>
    </source>
</evidence>
<feature type="coiled-coil region" evidence="1">
    <location>
        <begin position="17"/>
        <end position="44"/>
    </location>
</feature>
<gene>
    <name evidence="2" type="ORF">C798_01665</name>
</gene>
<dbReference type="RefSeq" id="WP_017451914.1">
    <property type="nucleotide sequence ID" value="NZ_CP008956.1"/>
</dbReference>
<reference evidence="2 3" key="1">
    <citation type="journal article" date="2012" name="J. Bacteriol.">
        <title>Genome sequence of the pathogenic Herbaspirillum seropedicae strain Os34, isolated from rice roots.</title>
        <authorList>
            <person name="Ye W."/>
            <person name="Ye S."/>
            <person name="Liu J."/>
            <person name="Chang S."/>
            <person name="Chen M."/>
            <person name="Zhu B."/>
            <person name="Guo L."/>
            <person name="An Q."/>
        </authorList>
    </citation>
    <scope>NUCLEOTIDE SEQUENCE [LARGE SCALE GENOMIC DNA]</scope>
    <source>
        <strain evidence="2 3">Os34</strain>
    </source>
</reference>
<dbReference type="PANTHER" id="PTHR36922:SF1">
    <property type="entry name" value="DUF1993 DOMAIN-CONTAINING PROTEIN"/>
    <property type="match status" value="1"/>
</dbReference>
<evidence type="ECO:0000313" key="3">
    <source>
        <dbReference type="Proteomes" id="UP000501648"/>
    </source>
</evidence>